<keyword evidence="2" id="KW-0732">Signal</keyword>
<gene>
    <name evidence="3" type="ORF">GWI33_008436</name>
</gene>
<dbReference type="EMBL" id="JAACXV010000401">
    <property type="protein sequence ID" value="KAF7278398.1"/>
    <property type="molecule type" value="Genomic_DNA"/>
</dbReference>
<sequence>MSLMQLVHWVKILKYIWQIRLLLLFRPDLASWHQIKSALRQRFGDNTNYQILLQQLQHEETQSSESTTNFCNKLKLMVQQIINRITIEFSEQNSPISQDYFGKIPMSINTVGPNYNNRQWPTLQRHSQNPHGLPQAVKLVFQELTNTEPEQQLAEYETLEDVNDENYIEEDHDTEEQAFHKIPTDKPQG</sequence>
<feature type="chain" id="PRO_5032428112" description="Retrotransposon gag domain-containing protein" evidence="2">
    <location>
        <begin position="33"/>
        <end position="189"/>
    </location>
</feature>
<comment type="caution">
    <text evidence="3">The sequence shown here is derived from an EMBL/GenBank/DDBJ whole genome shotgun (WGS) entry which is preliminary data.</text>
</comment>
<evidence type="ECO:0000313" key="4">
    <source>
        <dbReference type="Proteomes" id="UP000625711"/>
    </source>
</evidence>
<feature type="region of interest" description="Disordered" evidence="1">
    <location>
        <begin position="168"/>
        <end position="189"/>
    </location>
</feature>
<evidence type="ECO:0000256" key="2">
    <source>
        <dbReference type="SAM" id="SignalP"/>
    </source>
</evidence>
<evidence type="ECO:0008006" key="5">
    <source>
        <dbReference type="Google" id="ProtNLM"/>
    </source>
</evidence>
<proteinExistence type="predicted"/>
<keyword evidence="4" id="KW-1185">Reference proteome</keyword>
<feature type="compositionally biased region" description="Basic and acidic residues" evidence="1">
    <location>
        <begin position="175"/>
        <end position="189"/>
    </location>
</feature>
<accession>A0A834MC78</accession>
<name>A0A834MC78_RHYFE</name>
<evidence type="ECO:0000256" key="1">
    <source>
        <dbReference type="SAM" id="MobiDB-lite"/>
    </source>
</evidence>
<feature type="signal peptide" evidence="2">
    <location>
        <begin position="1"/>
        <end position="32"/>
    </location>
</feature>
<organism evidence="3 4">
    <name type="scientific">Rhynchophorus ferrugineus</name>
    <name type="common">Red palm weevil</name>
    <name type="synonym">Curculio ferrugineus</name>
    <dbReference type="NCBI Taxonomy" id="354439"/>
    <lineage>
        <taxon>Eukaryota</taxon>
        <taxon>Metazoa</taxon>
        <taxon>Ecdysozoa</taxon>
        <taxon>Arthropoda</taxon>
        <taxon>Hexapoda</taxon>
        <taxon>Insecta</taxon>
        <taxon>Pterygota</taxon>
        <taxon>Neoptera</taxon>
        <taxon>Endopterygota</taxon>
        <taxon>Coleoptera</taxon>
        <taxon>Polyphaga</taxon>
        <taxon>Cucujiformia</taxon>
        <taxon>Curculionidae</taxon>
        <taxon>Dryophthorinae</taxon>
        <taxon>Rhynchophorus</taxon>
    </lineage>
</organism>
<dbReference type="Proteomes" id="UP000625711">
    <property type="component" value="Unassembled WGS sequence"/>
</dbReference>
<dbReference type="AlphaFoldDB" id="A0A834MC78"/>
<protein>
    <recommendedName>
        <fullName evidence="5">Retrotransposon gag domain-containing protein</fullName>
    </recommendedName>
</protein>
<evidence type="ECO:0000313" key="3">
    <source>
        <dbReference type="EMBL" id="KAF7278398.1"/>
    </source>
</evidence>
<dbReference type="OrthoDB" id="6745801at2759"/>
<reference evidence="3" key="1">
    <citation type="submission" date="2020-08" db="EMBL/GenBank/DDBJ databases">
        <title>Genome sequencing and assembly of the red palm weevil Rhynchophorus ferrugineus.</title>
        <authorList>
            <person name="Dias G.B."/>
            <person name="Bergman C.M."/>
            <person name="Manee M."/>
        </authorList>
    </citation>
    <scope>NUCLEOTIDE SEQUENCE</scope>
    <source>
        <strain evidence="3">AA-2017</strain>
        <tissue evidence="3">Whole larva</tissue>
    </source>
</reference>